<organism evidence="10 11">
    <name type="scientific">Forsythia ovata</name>
    <dbReference type="NCBI Taxonomy" id="205694"/>
    <lineage>
        <taxon>Eukaryota</taxon>
        <taxon>Viridiplantae</taxon>
        <taxon>Streptophyta</taxon>
        <taxon>Embryophyta</taxon>
        <taxon>Tracheophyta</taxon>
        <taxon>Spermatophyta</taxon>
        <taxon>Magnoliopsida</taxon>
        <taxon>eudicotyledons</taxon>
        <taxon>Gunneridae</taxon>
        <taxon>Pentapetalae</taxon>
        <taxon>asterids</taxon>
        <taxon>lamiids</taxon>
        <taxon>Lamiales</taxon>
        <taxon>Oleaceae</taxon>
        <taxon>Forsythieae</taxon>
        <taxon>Forsythia</taxon>
    </lineage>
</organism>
<evidence type="ECO:0000256" key="2">
    <source>
        <dbReference type="ARBA" id="ARBA00022745"/>
    </source>
</evidence>
<keyword evidence="4" id="KW-0805">Transcription regulation</keyword>
<dbReference type="PROSITE" id="PS51032">
    <property type="entry name" value="AP2_ERF"/>
    <property type="match status" value="1"/>
</dbReference>
<proteinExistence type="predicted"/>
<dbReference type="Gene3D" id="3.30.730.10">
    <property type="entry name" value="AP2/ERF domain"/>
    <property type="match status" value="1"/>
</dbReference>
<reference evidence="11" key="1">
    <citation type="submission" date="2024-07" db="EMBL/GenBank/DDBJ databases">
        <title>Two chromosome-level genome assemblies of Korean endemic species Abeliophyllum distichum and Forsythia ovata (Oleaceae).</title>
        <authorList>
            <person name="Jang H."/>
        </authorList>
    </citation>
    <scope>NUCLEOTIDE SEQUENCE [LARGE SCALE GENOMIC DNA]</scope>
</reference>
<evidence type="ECO:0000259" key="9">
    <source>
        <dbReference type="PROSITE" id="PS51032"/>
    </source>
</evidence>
<dbReference type="InterPro" id="IPR001471">
    <property type="entry name" value="AP2/ERF_dom"/>
</dbReference>
<evidence type="ECO:0000313" key="11">
    <source>
        <dbReference type="Proteomes" id="UP001604277"/>
    </source>
</evidence>
<evidence type="ECO:0000256" key="3">
    <source>
        <dbReference type="ARBA" id="ARBA00022821"/>
    </source>
</evidence>
<dbReference type="InterPro" id="IPR016177">
    <property type="entry name" value="DNA-bd_dom_sf"/>
</dbReference>
<keyword evidence="7" id="KW-0804">Transcription</keyword>
<dbReference type="FunFam" id="3.30.730.10:FF:000001">
    <property type="entry name" value="Ethylene-responsive transcription factor 2"/>
    <property type="match status" value="1"/>
</dbReference>
<gene>
    <name evidence="10" type="ORF">Fot_09573</name>
</gene>
<keyword evidence="2" id="KW-0936">Ethylene signaling pathway</keyword>
<evidence type="ECO:0000256" key="6">
    <source>
        <dbReference type="ARBA" id="ARBA00023159"/>
    </source>
</evidence>
<dbReference type="GO" id="GO:0009873">
    <property type="term" value="P:ethylene-activated signaling pathway"/>
    <property type="evidence" value="ECO:0007669"/>
    <property type="project" value="UniProtKB-KW"/>
</dbReference>
<keyword evidence="5" id="KW-0238">DNA-binding</keyword>
<feature type="domain" description="AP2/ERF" evidence="9">
    <location>
        <begin position="137"/>
        <end position="195"/>
    </location>
</feature>
<dbReference type="GO" id="GO:0000976">
    <property type="term" value="F:transcription cis-regulatory region binding"/>
    <property type="evidence" value="ECO:0007669"/>
    <property type="project" value="UniProtKB-ARBA"/>
</dbReference>
<evidence type="ECO:0000313" key="10">
    <source>
        <dbReference type="EMBL" id="KAL2548043.1"/>
    </source>
</evidence>
<dbReference type="CDD" id="cd00018">
    <property type="entry name" value="AP2"/>
    <property type="match status" value="1"/>
</dbReference>
<keyword evidence="3" id="KW-0611">Plant defense</keyword>
<dbReference type="GO" id="GO:0005634">
    <property type="term" value="C:nucleus"/>
    <property type="evidence" value="ECO:0007669"/>
    <property type="project" value="UniProtKB-SubCell"/>
</dbReference>
<comment type="subcellular location">
    <subcellularLocation>
        <location evidence="1">Nucleus</location>
    </subcellularLocation>
</comment>
<dbReference type="InterPro" id="IPR036955">
    <property type="entry name" value="AP2/ERF_dom_sf"/>
</dbReference>
<dbReference type="PRINTS" id="PR00367">
    <property type="entry name" value="ETHRSPELEMNT"/>
</dbReference>
<accession>A0ABD1WH54</accession>
<dbReference type="InterPro" id="IPR044808">
    <property type="entry name" value="ERF_plant"/>
</dbReference>
<comment type="caution">
    <text evidence="10">The sequence shown here is derived from an EMBL/GenBank/DDBJ whole genome shotgun (WGS) entry which is preliminary data.</text>
</comment>
<keyword evidence="11" id="KW-1185">Reference proteome</keyword>
<dbReference type="EMBL" id="JBFOLJ010000003">
    <property type="protein sequence ID" value="KAL2548043.1"/>
    <property type="molecule type" value="Genomic_DNA"/>
</dbReference>
<evidence type="ECO:0000256" key="5">
    <source>
        <dbReference type="ARBA" id="ARBA00023125"/>
    </source>
</evidence>
<evidence type="ECO:0000256" key="7">
    <source>
        <dbReference type="ARBA" id="ARBA00023163"/>
    </source>
</evidence>
<protein>
    <submittedName>
        <fullName evidence="10">Ethylene-responsive transcription factor 5</fullName>
    </submittedName>
</protein>
<evidence type="ECO:0000256" key="8">
    <source>
        <dbReference type="ARBA" id="ARBA00023242"/>
    </source>
</evidence>
<keyword evidence="8" id="KW-0539">Nucleus</keyword>
<dbReference type="SUPFAM" id="SSF54171">
    <property type="entry name" value="DNA-binding domain"/>
    <property type="match status" value="1"/>
</dbReference>
<dbReference type="PANTHER" id="PTHR31190:SF499">
    <property type="entry name" value="ETHYLENE-RESPONSIVE TRANSCRIPTION FACTOR ERF105"/>
    <property type="match status" value="1"/>
</dbReference>
<dbReference type="Proteomes" id="UP001604277">
    <property type="component" value="Unassembled WGS sequence"/>
</dbReference>
<sequence>MATAAEVSALEQIRNHLLGEFSPREIAFATHDIEIQSSCNLTSSISCTLSDSFCSQSASYESQISSSDYLTDFYDFSTSRFIFFKETQVIDFTTQKSINLNNRKPTLKIDLPAVKKLEWIDSSEIIRKKSGAEKNMNYRGVRRRPWGKYAAEIRDPNRRGSRIWLGTFDTAIEAAKAYDRAAFNLRGSKAIVNFPLEIQREEFRSRAAGGCRTEADERWRRKL</sequence>
<dbReference type="AlphaFoldDB" id="A0ABD1WH54"/>
<keyword evidence="6" id="KW-0010">Activator</keyword>
<dbReference type="GO" id="GO:0006952">
    <property type="term" value="P:defense response"/>
    <property type="evidence" value="ECO:0007669"/>
    <property type="project" value="UniProtKB-KW"/>
</dbReference>
<dbReference type="Pfam" id="PF00847">
    <property type="entry name" value="AP2"/>
    <property type="match status" value="1"/>
</dbReference>
<evidence type="ECO:0000256" key="1">
    <source>
        <dbReference type="ARBA" id="ARBA00004123"/>
    </source>
</evidence>
<name>A0ABD1WH54_9LAMI</name>
<dbReference type="SMART" id="SM00380">
    <property type="entry name" value="AP2"/>
    <property type="match status" value="1"/>
</dbReference>
<dbReference type="PANTHER" id="PTHR31190">
    <property type="entry name" value="DNA-BINDING DOMAIN"/>
    <property type="match status" value="1"/>
</dbReference>
<evidence type="ECO:0000256" key="4">
    <source>
        <dbReference type="ARBA" id="ARBA00023015"/>
    </source>
</evidence>